<evidence type="ECO:0000259" key="8">
    <source>
        <dbReference type="Pfam" id="PF12704"/>
    </source>
</evidence>
<dbReference type="Proteomes" id="UP000317624">
    <property type="component" value="Unassembled WGS sequence"/>
</dbReference>
<feature type="transmembrane region" description="Helical" evidence="6">
    <location>
        <begin position="717"/>
        <end position="740"/>
    </location>
</feature>
<evidence type="ECO:0000256" key="2">
    <source>
        <dbReference type="ARBA" id="ARBA00022475"/>
    </source>
</evidence>
<reference evidence="9 10" key="1">
    <citation type="submission" date="2019-07" db="EMBL/GenBank/DDBJ databases">
        <title>Hymenobacter sp. straun FUR1 Genome sequencing and assembly.</title>
        <authorList>
            <person name="Chhetri G."/>
        </authorList>
    </citation>
    <scope>NUCLEOTIDE SEQUENCE [LARGE SCALE GENOMIC DNA]</scope>
    <source>
        <strain evidence="9 10">Fur1</strain>
    </source>
</reference>
<dbReference type="AlphaFoldDB" id="A0A558C174"/>
<comment type="caution">
    <text evidence="9">The sequence shown here is derived from an EMBL/GenBank/DDBJ whole genome shotgun (WGS) entry which is preliminary data.</text>
</comment>
<keyword evidence="4 6" id="KW-1133">Transmembrane helix</keyword>
<dbReference type="OrthoDB" id="3510103at2"/>
<dbReference type="InterPro" id="IPR003838">
    <property type="entry name" value="ABC3_permease_C"/>
</dbReference>
<dbReference type="RefSeq" id="WP_144842813.1">
    <property type="nucleotide sequence ID" value="NZ_VMRJ01000001.1"/>
</dbReference>
<proteinExistence type="predicted"/>
<keyword evidence="2" id="KW-1003">Cell membrane</keyword>
<dbReference type="Pfam" id="PF12704">
    <property type="entry name" value="MacB_PCD"/>
    <property type="match status" value="1"/>
</dbReference>
<feature type="domain" description="ABC3 transporter permease C-terminal" evidence="7">
    <location>
        <begin position="677"/>
        <end position="784"/>
    </location>
</feature>
<feature type="domain" description="MacB-like periplasmic core" evidence="8">
    <location>
        <begin position="19"/>
        <end position="248"/>
    </location>
</feature>
<feature type="transmembrane region" description="Helical" evidence="6">
    <location>
        <begin position="20"/>
        <end position="40"/>
    </location>
</feature>
<feature type="domain" description="ABC3 transporter permease C-terminal" evidence="7">
    <location>
        <begin position="293"/>
        <end position="403"/>
    </location>
</feature>
<sequence>MFSHLTHLLRTLRHHPAYSALNVLGLALALACSLLLYWLVRFHESFDTYHPQSARIYRLVTDVAGGSRGYHPGIPTPVGPALRHDFPGLGTVAMSIGQEDQLVQVLGPGRQPGTKYAEPYAIAFVEPEYFAVFTSYRWLVGSAAQTLRQPFSVVLTQRLARQYFGGANPLGRRLRLNNQIDLTVTGLLADIPDNTDQRYGFFISYPTLLHYGHSGTPLTLWEGVSSQTHGWVRLAPGRTPAQLEHALLALHQRHHPTSLPTYRYRVLPLLEQHFAMDYDGTIARSTLLILSCIGGLLLLTAGVNFVNLATAQALGRGREIGVRRTVGATSRGIFWQFLAETLLLVLLAAGTGLVLAYAALPGLREWTNTPIPHWLDGRAWLFLAGLVLFLTLGAGWYPGRVLAGFRPAQVLKGQTPGQAGGLWVRRGLVVAQLALSQSFTLGVLVMYQQLSVWLDTNPGFATSGRVVVPTPWLAGAAQARLRAELAQVPGVAGVTFGFDSPAVGTTNTSYFSYDRRALNEKFDVTRLAIDDHYLAVFGLQLVAGQPLTADSKPSSFLLNETAARMLGVGPPAAVIGHELGLNSRSNDVAYGPIVGVVRDWRLQGLQKEPLPMVLFHNPGEYRSITVQLAPSATLPLAVRTTWERYFPRYLFAPLRLDERVASFYEREQTQLAIVRLAALTAIAIGCLGLYGLVAFITQRRAREIGIRKVMGARPWQIMASFVGEFAGLLAVAFVVAAPLTSWLMQRWLDQFATHISLRPLLFGVALAATATLTLLTIGYRTLRAALVPPARALRAK</sequence>
<dbReference type="GO" id="GO:0022857">
    <property type="term" value="F:transmembrane transporter activity"/>
    <property type="evidence" value="ECO:0007669"/>
    <property type="project" value="TreeGrafter"/>
</dbReference>
<protein>
    <submittedName>
        <fullName evidence="9">FtsX-like permease family protein</fullName>
    </submittedName>
</protein>
<dbReference type="InterPro" id="IPR050250">
    <property type="entry name" value="Macrolide_Exporter_MacB"/>
</dbReference>
<feature type="transmembrane region" description="Helical" evidence="6">
    <location>
        <begin position="760"/>
        <end position="779"/>
    </location>
</feature>
<dbReference type="GO" id="GO:0005886">
    <property type="term" value="C:plasma membrane"/>
    <property type="evidence" value="ECO:0007669"/>
    <property type="project" value="UniProtKB-SubCell"/>
</dbReference>
<evidence type="ECO:0000313" key="9">
    <source>
        <dbReference type="EMBL" id="TVT42570.1"/>
    </source>
</evidence>
<dbReference type="InterPro" id="IPR025857">
    <property type="entry name" value="MacB_PCD"/>
</dbReference>
<evidence type="ECO:0000313" key="10">
    <source>
        <dbReference type="Proteomes" id="UP000317624"/>
    </source>
</evidence>
<evidence type="ECO:0000256" key="5">
    <source>
        <dbReference type="ARBA" id="ARBA00023136"/>
    </source>
</evidence>
<dbReference type="EMBL" id="VMRJ01000001">
    <property type="protein sequence ID" value="TVT42570.1"/>
    <property type="molecule type" value="Genomic_DNA"/>
</dbReference>
<evidence type="ECO:0000256" key="3">
    <source>
        <dbReference type="ARBA" id="ARBA00022692"/>
    </source>
</evidence>
<keyword evidence="5 6" id="KW-0472">Membrane</keyword>
<feature type="transmembrane region" description="Helical" evidence="6">
    <location>
        <begin position="428"/>
        <end position="447"/>
    </location>
</feature>
<feature type="transmembrane region" description="Helical" evidence="6">
    <location>
        <begin position="332"/>
        <end position="359"/>
    </location>
</feature>
<keyword evidence="10" id="KW-1185">Reference proteome</keyword>
<organism evidence="9 10">
    <name type="scientific">Hymenobacter setariae</name>
    <dbReference type="NCBI Taxonomy" id="2594794"/>
    <lineage>
        <taxon>Bacteria</taxon>
        <taxon>Pseudomonadati</taxon>
        <taxon>Bacteroidota</taxon>
        <taxon>Cytophagia</taxon>
        <taxon>Cytophagales</taxon>
        <taxon>Hymenobacteraceae</taxon>
        <taxon>Hymenobacter</taxon>
    </lineage>
</organism>
<accession>A0A558C174</accession>
<feature type="transmembrane region" description="Helical" evidence="6">
    <location>
        <begin position="672"/>
        <end position="696"/>
    </location>
</feature>
<feature type="transmembrane region" description="Helical" evidence="6">
    <location>
        <begin position="287"/>
        <end position="311"/>
    </location>
</feature>
<name>A0A558C174_9BACT</name>
<dbReference type="PANTHER" id="PTHR30572:SF18">
    <property type="entry name" value="ABC-TYPE MACROLIDE FAMILY EXPORT SYSTEM PERMEASE COMPONENT 2"/>
    <property type="match status" value="1"/>
</dbReference>
<gene>
    <name evidence="9" type="ORF">FNT36_00255</name>
</gene>
<feature type="transmembrane region" description="Helical" evidence="6">
    <location>
        <begin position="379"/>
        <end position="397"/>
    </location>
</feature>
<evidence type="ECO:0000259" key="7">
    <source>
        <dbReference type="Pfam" id="PF02687"/>
    </source>
</evidence>
<keyword evidence="3 6" id="KW-0812">Transmembrane</keyword>
<evidence type="ECO:0000256" key="4">
    <source>
        <dbReference type="ARBA" id="ARBA00022989"/>
    </source>
</evidence>
<comment type="subcellular location">
    <subcellularLocation>
        <location evidence="1">Cell membrane</location>
        <topology evidence="1">Multi-pass membrane protein</topology>
    </subcellularLocation>
</comment>
<dbReference type="PANTHER" id="PTHR30572">
    <property type="entry name" value="MEMBRANE COMPONENT OF TRANSPORTER-RELATED"/>
    <property type="match status" value="1"/>
</dbReference>
<evidence type="ECO:0000256" key="6">
    <source>
        <dbReference type="SAM" id="Phobius"/>
    </source>
</evidence>
<evidence type="ECO:0000256" key="1">
    <source>
        <dbReference type="ARBA" id="ARBA00004651"/>
    </source>
</evidence>
<dbReference type="Pfam" id="PF02687">
    <property type="entry name" value="FtsX"/>
    <property type="match status" value="2"/>
</dbReference>